<feature type="compositionally biased region" description="Basic and acidic residues" evidence="1">
    <location>
        <begin position="460"/>
        <end position="472"/>
    </location>
</feature>
<feature type="region of interest" description="Disordered" evidence="1">
    <location>
        <begin position="19"/>
        <end position="71"/>
    </location>
</feature>
<evidence type="ECO:0000313" key="3">
    <source>
        <dbReference type="Proteomes" id="UP000002700"/>
    </source>
</evidence>
<dbReference type="AlphaFoldDB" id="Q3JRY4"/>
<dbReference type="EMBL" id="CP000124">
    <property type="protein sequence ID" value="ABA48555.1"/>
    <property type="molecule type" value="Genomic_DNA"/>
</dbReference>
<proteinExistence type="predicted"/>
<dbReference type="Proteomes" id="UP000002700">
    <property type="component" value="Chromosome I"/>
</dbReference>
<dbReference type="EnsemblBacteria" id="ABA48555">
    <property type="protein sequence ID" value="ABA48555"/>
    <property type="gene ID" value="BURPS1710b_2275"/>
</dbReference>
<evidence type="ECO:0000256" key="1">
    <source>
        <dbReference type="SAM" id="MobiDB-lite"/>
    </source>
</evidence>
<dbReference type="HOGENOM" id="CLU_519434_0_0_4"/>
<feature type="compositionally biased region" description="Basic residues" evidence="1">
    <location>
        <begin position="424"/>
        <end position="445"/>
    </location>
</feature>
<gene>
    <name evidence="2" type="ordered locus">BURPS1710b_2275</name>
</gene>
<protein>
    <submittedName>
        <fullName evidence="2">Uncharacterized protein</fullName>
    </submittedName>
</protein>
<feature type="compositionally biased region" description="Low complexity" evidence="1">
    <location>
        <begin position="446"/>
        <end position="458"/>
    </location>
</feature>
<feature type="region of interest" description="Disordered" evidence="1">
    <location>
        <begin position="310"/>
        <end position="341"/>
    </location>
</feature>
<feature type="compositionally biased region" description="Basic and acidic residues" evidence="1">
    <location>
        <begin position="510"/>
        <end position="524"/>
    </location>
</feature>
<feature type="compositionally biased region" description="Basic and acidic residues" evidence="1">
    <location>
        <begin position="331"/>
        <end position="340"/>
    </location>
</feature>
<sequence>MIAPNARAPKPAVARAGLRAGALAGERSRGHARRRRGDGRRIAASCGRARRPARDARSRAAATDAGPAAMPAARCAASARGARRRDADRLHEMAAQFRLVEFGRPHAAAREERRRVRVLPPVGVLIQLDHAHAAVHRVAKQVQHRIERRRGVVLPAVEPVAKRHPRERKAERALKPVEKILERQVALARMRQVEFLAGRGRIARDVRDRRRHVVDGAQALAKLAQLGNRAQRDARLHEPPPPLVVGAQAGLRVIRRVADAKRDKRQPARARRVGELLHHPFALHVADVGAHGVEILVEVVVLAHHGLARDPVPPAIDRDRRQQRQRLHARGGGEPDHVDEPVDVVALHRRIRLDEVDRARRMMDGPCIATSAALSVLPFADSGSASMIAKCPCAMKGGSDAATPARRRPTSGRRGAARPDRPARRTRRILSARRRRARSRRRRAAARPAAARSRSQPRPARRDSRGSSPDRRGGRRTGSRRRAAGARGCPSDRRAHPRATDARGTSPRPASDRRDSRARDTGPR</sequence>
<feature type="compositionally biased region" description="Low complexity" evidence="1">
    <location>
        <begin position="59"/>
        <end position="71"/>
    </location>
</feature>
<reference evidence="2 3" key="1">
    <citation type="submission" date="2005-09" db="EMBL/GenBank/DDBJ databases">
        <authorList>
            <person name="Woods D.E."/>
            <person name="Nierman W.C."/>
        </authorList>
    </citation>
    <scope>NUCLEOTIDE SEQUENCE [LARGE SCALE GENOMIC DNA]</scope>
    <source>
        <strain evidence="2 3">1710b</strain>
    </source>
</reference>
<feature type="region of interest" description="Disordered" evidence="1">
    <location>
        <begin position="395"/>
        <end position="524"/>
    </location>
</feature>
<feature type="compositionally biased region" description="Basic residues" evidence="1">
    <location>
        <begin position="473"/>
        <end position="484"/>
    </location>
</feature>
<name>Q3JRY4_BURP1</name>
<evidence type="ECO:0000313" key="2">
    <source>
        <dbReference type="EMBL" id="ABA48555.1"/>
    </source>
</evidence>
<feature type="compositionally biased region" description="Basic and acidic residues" evidence="1">
    <location>
        <begin position="490"/>
        <end position="501"/>
    </location>
</feature>
<dbReference type="KEGG" id="bpm:BURPS1710b_2275"/>
<organism evidence="2 3">
    <name type="scientific">Burkholderia pseudomallei (strain 1710b)</name>
    <dbReference type="NCBI Taxonomy" id="320372"/>
    <lineage>
        <taxon>Bacteria</taxon>
        <taxon>Pseudomonadati</taxon>
        <taxon>Pseudomonadota</taxon>
        <taxon>Betaproteobacteria</taxon>
        <taxon>Burkholderiales</taxon>
        <taxon>Burkholderiaceae</taxon>
        <taxon>Burkholderia</taxon>
        <taxon>pseudomallei group</taxon>
    </lineage>
</organism>
<accession>Q3JRY4</accession>